<name>Q0JIS0_ORYSJ</name>
<evidence type="ECO:0000313" key="2">
    <source>
        <dbReference type="EMBL" id="BAF06358.1"/>
    </source>
</evidence>
<evidence type="ECO:0000256" key="1">
    <source>
        <dbReference type="SAM" id="MobiDB-lite"/>
    </source>
</evidence>
<dbReference type="AlphaFoldDB" id="Q0JIS0"/>
<reference evidence="3" key="2">
    <citation type="journal article" date="2008" name="Nucleic Acids Res.">
        <title>The rice annotation project database (RAP-DB): 2008 update.</title>
        <authorList>
            <consortium name="The rice annotation project (RAP)"/>
        </authorList>
    </citation>
    <scope>GENOME REANNOTATION</scope>
    <source>
        <strain evidence="3">cv. Nipponbare</strain>
    </source>
</reference>
<feature type="region of interest" description="Disordered" evidence="1">
    <location>
        <begin position="78"/>
        <end position="99"/>
    </location>
</feature>
<dbReference type="Proteomes" id="UP000000763">
    <property type="component" value="Chromosome 1"/>
</dbReference>
<gene>
    <name evidence="2" type="ordered locus">Os01g0781600</name>
</gene>
<organism evidence="2 3">
    <name type="scientific">Oryza sativa subsp. japonica</name>
    <name type="common">Rice</name>
    <dbReference type="NCBI Taxonomy" id="39947"/>
    <lineage>
        <taxon>Eukaryota</taxon>
        <taxon>Viridiplantae</taxon>
        <taxon>Streptophyta</taxon>
        <taxon>Embryophyta</taxon>
        <taxon>Tracheophyta</taxon>
        <taxon>Spermatophyta</taxon>
        <taxon>Magnoliopsida</taxon>
        <taxon>Liliopsida</taxon>
        <taxon>Poales</taxon>
        <taxon>Poaceae</taxon>
        <taxon>BOP clade</taxon>
        <taxon>Oryzoideae</taxon>
        <taxon>Oryzeae</taxon>
        <taxon>Oryzinae</taxon>
        <taxon>Oryza</taxon>
        <taxon>Oryza sativa</taxon>
    </lineage>
</organism>
<feature type="region of interest" description="Disordered" evidence="1">
    <location>
        <begin position="25"/>
        <end position="48"/>
    </location>
</feature>
<sequence length="163" mass="17579">LEQFILQFLQIVTWYQTLVPKTLATKSDHHRRTGGGEPPASHHHRPPSSLNVFVSKQQACSSSSSPCSCSPVAAAASCGAAPVPTSPPTQPRRRGVHPRCSSRGSFLPPFESRRCGLVNLHQGIKQHQFLAHFLSVSISKPSSSLICSSNNNNSRSPPSRCSS</sequence>
<dbReference type="KEGG" id="dosa:Os01g0781600"/>
<reference evidence="2 3" key="1">
    <citation type="journal article" date="2005" name="Nature">
        <title>The map-based sequence of the rice genome.</title>
        <authorList>
            <consortium name="International rice genome sequencing project (IRGSP)"/>
            <person name="Matsumoto T."/>
            <person name="Wu J."/>
            <person name="Kanamori H."/>
            <person name="Katayose Y."/>
            <person name="Fujisawa M."/>
            <person name="Namiki N."/>
            <person name="Mizuno H."/>
            <person name="Yamamoto K."/>
            <person name="Antonio B.A."/>
            <person name="Baba T."/>
            <person name="Sakata K."/>
            <person name="Nagamura Y."/>
            <person name="Aoki H."/>
            <person name="Arikawa K."/>
            <person name="Arita K."/>
            <person name="Bito T."/>
            <person name="Chiden Y."/>
            <person name="Fujitsuka N."/>
            <person name="Fukunaka R."/>
            <person name="Hamada M."/>
            <person name="Harada C."/>
            <person name="Hayashi A."/>
            <person name="Hijishita S."/>
            <person name="Honda M."/>
            <person name="Hosokawa S."/>
            <person name="Ichikawa Y."/>
            <person name="Idonuma A."/>
            <person name="Iijima M."/>
            <person name="Ikeda M."/>
            <person name="Ikeno M."/>
            <person name="Ito K."/>
            <person name="Ito S."/>
            <person name="Ito T."/>
            <person name="Ito Y."/>
            <person name="Ito Y."/>
            <person name="Iwabuchi A."/>
            <person name="Kamiya K."/>
            <person name="Karasawa W."/>
            <person name="Kurita K."/>
            <person name="Katagiri S."/>
            <person name="Kikuta A."/>
            <person name="Kobayashi H."/>
            <person name="Kobayashi N."/>
            <person name="Machita K."/>
            <person name="Maehara T."/>
            <person name="Masukawa M."/>
            <person name="Mizubayashi T."/>
            <person name="Mukai Y."/>
            <person name="Nagasaki H."/>
            <person name="Nagata Y."/>
            <person name="Naito S."/>
            <person name="Nakashima M."/>
            <person name="Nakama Y."/>
            <person name="Nakamichi Y."/>
            <person name="Nakamura M."/>
            <person name="Meguro A."/>
            <person name="Negishi M."/>
            <person name="Ohta I."/>
            <person name="Ohta T."/>
            <person name="Okamoto M."/>
            <person name="Ono N."/>
            <person name="Saji S."/>
            <person name="Sakaguchi M."/>
            <person name="Sakai K."/>
            <person name="Shibata M."/>
            <person name="Shimokawa T."/>
            <person name="Song J."/>
            <person name="Takazaki Y."/>
            <person name="Terasawa K."/>
            <person name="Tsugane M."/>
            <person name="Tsuji K."/>
            <person name="Ueda S."/>
            <person name="Waki K."/>
            <person name="Yamagata H."/>
            <person name="Yamamoto M."/>
            <person name="Yamamoto S."/>
            <person name="Yamane H."/>
            <person name="Yoshiki S."/>
            <person name="Yoshihara R."/>
            <person name="Yukawa K."/>
            <person name="Zhong H."/>
            <person name="Yano M."/>
            <person name="Yuan Q."/>
            <person name="Ouyang S."/>
            <person name="Liu J."/>
            <person name="Jones K.M."/>
            <person name="Gansberger K."/>
            <person name="Moffat K."/>
            <person name="Hill J."/>
            <person name="Bera J."/>
            <person name="Fadrosh D."/>
            <person name="Jin S."/>
            <person name="Johri S."/>
            <person name="Kim M."/>
            <person name="Overton L."/>
            <person name="Reardon M."/>
            <person name="Tsitrin T."/>
            <person name="Vuong H."/>
            <person name="Weaver B."/>
            <person name="Ciecko A."/>
            <person name="Tallon L."/>
            <person name="Jackson J."/>
            <person name="Pai G."/>
            <person name="Aken S.V."/>
            <person name="Utterback T."/>
            <person name="Reidmuller S."/>
            <person name="Feldblyum T."/>
            <person name="Hsiao J."/>
            <person name="Zismann V."/>
            <person name="Iobst S."/>
            <person name="de Vazeille A.R."/>
            <person name="Buell C.R."/>
            <person name="Ying K."/>
            <person name="Li Y."/>
            <person name="Lu T."/>
            <person name="Huang Y."/>
            <person name="Zhao Q."/>
            <person name="Feng Q."/>
            <person name="Zhang L."/>
            <person name="Zhu J."/>
            <person name="Weng Q."/>
            <person name="Mu J."/>
            <person name="Lu Y."/>
            <person name="Fan D."/>
            <person name="Liu Y."/>
            <person name="Guan J."/>
            <person name="Zhang Y."/>
            <person name="Yu S."/>
            <person name="Liu X."/>
            <person name="Zhang Y."/>
            <person name="Hong G."/>
            <person name="Han B."/>
            <person name="Choisne N."/>
            <person name="Demange N."/>
            <person name="Orjeda G."/>
            <person name="Samain S."/>
            <person name="Cattolico L."/>
            <person name="Pelletier E."/>
            <person name="Couloux A."/>
            <person name="Segurens B."/>
            <person name="Wincker P."/>
            <person name="D'Hont A."/>
            <person name="Scarpelli C."/>
            <person name="Weissenbach J."/>
            <person name="Salanoubat M."/>
            <person name="Quetier F."/>
            <person name="Yu Y."/>
            <person name="Kim H.R."/>
            <person name="Rambo T."/>
            <person name="Currie J."/>
            <person name="Collura K."/>
            <person name="Luo M."/>
            <person name="Yang T."/>
            <person name="Ammiraju J.S.S."/>
            <person name="Engler F."/>
            <person name="Soderlund C."/>
            <person name="Wing R.A."/>
            <person name="Palmer L.E."/>
            <person name="de la Bastide M."/>
            <person name="Spiegel L."/>
            <person name="Nascimento L."/>
            <person name="Zutavern T."/>
            <person name="O'Shaughnessy A."/>
            <person name="Dike S."/>
            <person name="Dedhia N."/>
            <person name="Preston R."/>
            <person name="Balija V."/>
            <person name="McCombie W.R."/>
            <person name="Chow T."/>
            <person name="Chen H."/>
            <person name="Chung M."/>
            <person name="Chen C."/>
            <person name="Shaw J."/>
            <person name="Wu H."/>
            <person name="Hsiao K."/>
            <person name="Chao Y."/>
            <person name="Chu M."/>
            <person name="Cheng C."/>
            <person name="Hour A."/>
            <person name="Lee P."/>
            <person name="Lin S."/>
            <person name="Lin Y."/>
            <person name="Liou J."/>
            <person name="Liu S."/>
            <person name="Hsing Y."/>
            <person name="Raghuvanshi S."/>
            <person name="Mohanty A."/>
            <person name="Bharti A.K."/>
            <person name="Gaur A."/>
            <person name="Gupta V."/>
            <person name="Kumar D."/>
            <person name="Ravi V."/>
            <person name="Vij S."/>
            <person name="Kapur A."/>
            <person name="Khurana P."/>
            <person name="Khurana P."/>
            <person name="Khurana J.P."/>
            <person name="Tyagi A.K."/>
            <person name="Gaikwad K."/>
            <person name="Singh A."/>
            <person name="Dalal V."/>
            <person name="Srivastava S."/>
            <person name="Dixit A."/>
            <person name="Pal A.K."/>
            <person name="Ghazi I.A."/>
            <person name="Yadav M."/>
            <person name="Pandit A."/>
            <person name="Bhargava A."/>
            <person name="Sureshbabu K."/>
            <person name="Batra K."/>
            <person name="Sharma T.R."/>
            <person name="Mohapatra T."/>
            <person name="Singh N.K."/>
            <person name="Messing J."/>
            <person name="Nelson A.B."/>
            <person name="Fuks G."/>
            <person name="Kavchok S."/>
            <person name="Keizer G."/>
            <person name="Linton E."/>
            <person name="Llaca V."/>
            <person name="Song R."/>
            <person name="Tanyolac B."/>
            <person name="Young S."/>
            <person name="Ho-Il K."/>
            <person name="Hahn J.H."/>
            <person name="Sangsakoo G."/>
            <person name="Vanavichit A."/>
            <person name="de Mattos Luiz.A.T."/>
            <person name="Zimmer P.D."/>
            <person name="Malone G."/>
            <person name="Dellagostin O."/>
            <person name="de Oliveira A.C."/>
            <person name="Bevan M."/>
            <person name="Bancroft I."/>
            <person name="Minx P."/>
            <person name="Cordum H."/>
            <person name="Wilson R."/>
            <person name="Cheng Z."/>
            <person name="Jin W."/>
            <person name="Jiang J."/>
            <person name="Leong S.A."/>
            <person name="Iwama H."/>
            <person name="Gojobori T."/>
            <person name="Itoh T."/>
            <person name="Niimura Y."/>
            <person name="Fujii Y."/>
            <person name="Habara T."/>
            <person name="Sakai H."/>
            <person name="Sato Y."/>
            <person name="Wilson G."/>
            <person name="Kumar K."/>
            <person name="McCouch S."/>
            <person name="Juretic N."/>
            <person name="Hoen D."/>
            <person name="Wright S."/>
            <person name="Bruskiewich R."/>
            <person name="Bureau T."/>
            <person name="Miyao A."/>
            <person name="Hirochika H."/>
            <person name="Nishikawa T."/>
            <person name="Kadowaki K."/>
            <person name="Sugiura M."/>
            <person name="Burr B."/>
            <person name="Sasaki T."/>
        </authorList>
    </citation>
    <scope>NUCLEOTIDE SEQUENCE [LARGE SCALE GENOMIC DNA]</scope>
    <source>
        <strain evidence="3">cv. Nipponbare</strain>
    </source>
</reference>
<feature type="non-terminal residue" evidence="2">
    <location>
        <position position="1"/>
    </location>
</feature>
<evidence type="ECO:0000313" key="3">
    <source>
        <dbReference type="Proteomes" id="UP000000763"/>
    </source>
</evidence>
<protein>
    <submittedName>
        <fullName evidence="2">Os01g0781600 protein</fullName>
    </submittedName>
</protein>
<dbReference type="EMBL" id="AP008207">
    <property type="protein sequence ID" value="BAF06358.1"/>
    <property type="molecule type" value="Genomic_DNA"/>
</dbReference>
<proteinExistence type="predicted"/>
<accession>Q0JIS0</accession>